<dbReference type="GO" id="GO:0005524">
    <property type="term" value="F:ATP binding"/>
    <property type="evidence" value="ECO:0007669"/>
    <property type="project" value="InterPro"/>
</dbReference>
<dbReference type="InterPro" id="IPR003959">
    <property type="entry name" value="ATPase_AAA_core"/>
</dbReference>
<accession>A0A369IC66</accession>
<dbReference type="AlphaFoldDB" id="A0A369IC66"/>
<protein>
    <recommendedName>
        <fullName evidence="1">ATPase AAA-type core domain-containing protein</fullName>
    </recommendedName>
</protein>
<proteinExistence type="predicted"/>
<dbReference type="GO" id="GO:0016887">
    <property type="term" value="F:ATP hydrolysis activity"/>
    <property type="evidence" value="ECO:0007669"/>
    <property type="project" value="InterPro"/>
</dbReference>
<dbReference type="Proteomes" id="UP000253141">
    <property type="component" value="Unassembled WGS sequence"/>
</dbReference>
<sequence>MLQSIEIENFRCFEKTAISGFEQINLITGKNNSGKTALLEALYLALTTDSKNLTENTRQSEKDTEKEKNLYFNQNDRKKIEIVSYFLGGEGILYQFHRSSSRTLFNKMIRNSDGSRSLNQDFHAEFFTAFIFDKSRQLPNNQELTYLLDSIDKKGDKFRVIEALKIIDKSLSDIRTFASFPEVLYLLKDGFSEYQPVYYLGDAVQKIVRYVINILSSYPNKEAVNVLLIDEIENGIHYTAQAEVWRMLIKLCKYYNIQLFATTHSLEMIKAFQQVCSEEEFTGMGGYFELGRQAKSQQIIAVKHDLETLEYELASGDTIRGE</sequence>
<dbReference type="InterPro" id="IPR027417">
    <property type="entry name" value="P-loop_NTPase"/>
</dbReference>
<reference evidence="2 3" key="1">
    <citation type="submission" date="2018-07" db="EMBL/GenBank/DDBJ databases">
        <title>Genome analysis of Runella aurantiaca.</title>
        <authorList>
            <person name="Yang X."/>
        </authorList>
    </citation>
    <scope>NUCLEOTIDE SEQUENCE [LARGE SCALE GENOMIC DNA]</scope>
    <source>
        <strain evidence="2 3">YX9</strain>
    </source>
</reference>
<dbReference type="EMBL" id="QPIW01000002">
    <property type="protein sequence ID" value="RDB07248.1"/>
    <property type="molecule type" value="Genomic_DNA"/>
</dbReference>
<evidence type="ECO:0000313" key="3">
    <source>
        <dbReference type="Proteomes" id="UP000253141"/>
    </source>
</evidence>
<name>A0A369IC66_9BACT</name>
<dbReference type="InterPro" id="IPR051396">
    <property type="entry name" value="Bact_Antivir_Def_Nuclease"/>
</dbReference>
<gene>
    <name evidence="2" type="ORF">DVG78_04335</name>
</gene>
<dbReference type="OrthoDB" id="9769293at2"/>
<feature type="domain" description="ATPase AAA-type core" evidence="1">
    <location>
        <begin position="24"/>
        <end position="267"/>
    </location>
</feature>
<dbReference type="PANTHER" id="PTHR43581">
    <property type="entry name" value="ATP/GTP PHOSPHATASE"/>
    <property type="match status" value="1"/>
</dbReference>
<keyword evidence="3" id="KW-1185">Reference proteome</keyword>
<organism evidence="2 3">
    <name type="scientific">Runella aurantiaca</name>
    <dbReference type="NCBI Taxonomy" id="2282308"/>
    <lineage>
        <taxon>Bacteria</taxon>
        <taxon>Pseudomonadati</taxon>
        <taxon>Bacteroidota</taxon>
        <taxon>Cytophagia</taxon>
        <taxon>Cytophagales</taxon>
        <taxon>Spirosomataceae</taxon>
        <taxon>Runella</taxon>
    </lineage>
</organism>
<dbReference type="Gene3D" id="3.40.50.300">
    <property type="entry name" value="P-loop containing nucleotide triphosphate hydrolases"/>
    <property type="match status" value="1"/>
</dbReference>
<evidence type="ECO:0000313" key="2">
    <source>
        <dbReference type="EMBL" id="RDB07248.1"/>
    </source>
</evidence>
<dbReference type="SUPFAM" id="SSF52540">
    <property type="entry name" value="P-loop containing nucleoside triphosphate hydrolases"/>
    <property type="match status" value="1"/>
</dbReference>
<dbReference type="PANTHER" id="PTHR43581:SF4">
    <property type="entry name" value="ATP_GTP PHOSPHATASE"/>
    <property type="match status" value="1"/>
</dbReference>
<dbReference type="Pfam" id="PF13304">
    <property type="entry name" value="AAA_21"/>
    <property type="match status" value="1"/>
</dbReference>
<evidence type="ECO:0000259" key="1">
    <source>
        <dbReference type="Pfam" id="PF13304"/>
    </source>
</evidence>
<dbReference type="RefSeq" id="WP_114459828.1">
    <property type="nucleotide sequence ID" value="NZ_QPIW01000002.1"/>
</dbReference>
<comment type="caution">
    <text evidence="2">The sequence shown here is derived from an EMBL/GenBank/DDBJ whole genome shotgun (WGS) entry which is preliminary data.</text>
</comment>